<dbReference type="GO" id="GO:0032259">
    <property type="term" value="P:methylation"/>
    <property type="evidence" value="ECO:0007669"/>
    <property type="project" value="UniProtKB-KW"/>
</dbReference>
<dbReference type="Proteomes" id="UP000193920">
    <property type="component" value="Unassembled WGS sequence"/>
</dbReference>
<proteinExistence type="predicted"/>
<keyword evidence="2" id="KW-0808">Transferase</keyword>
<comment type="caution">
    <text evidence="2">The sequence shown here is derived from an EMBL/GenBank/DDBJ whole genome shotgun (WGS) entry which is preliminary data.</text>
</comment>
<organism evidence="2 3">
    <name type="scientific">Neocallimastix californiae</name>
    <dbReference type="NCBI Taxonomy" id="1754190"/>
    <lineage>
        <taxon>Eukaryota</taxon>
        <taxon>Fungi</taxon>
        <taxon>Fungi incertae sedis</taxon>
        <taxon>Chytridiomycota</taxon>
        <taxon>Chytridiomycota incertae sedis</taxon>
        <taxon>Neocallimastigomycetes</taxon>
        <taxon>Neocallimastigales</taxon>
        <taxon>Neocallimastigaceae</taxon>
        <taxon>Neocallimastix</taxon>
    </lineage>
</organism>
<keyword evidence="3" id="KW-1185">Reference proteome</keyword>
<keyword evidence="2" id="KW-0489">Methyltransferase</keyword>
<accession>A0A1Y2FMM7</accession>
<dbReference type="InterPro" id="IPR025714">
    <property type="entry name" value="Methyltranfer_dom"/>
</dbReference>
<dbReference type="CDD" id="cd02440">
    <property type="entry name" value="AdoMet_MTases"/>
    <property type="match status" value="1"/>
</dbReference>
<dbReference type="InterPro" id="IPR029063">
    <property type="entry name" value="SAM-dependent_MTases_sf"/>
</dbReference>
<dbReference type="Pfam" id="PF13847">
    <property type="entry name" value="Methyltransf_31"/>
    <property type="match status" value="1"/>
</dbReference>
<name>A0A1Y2FMM7_9FUNG</name>
<dbReference type="AlphaFoldDB" id="A0A1Y2FMM7"/>
<protein>
    <submittedName>
        <fullName evidence="2">Methylase</fullName>
    </submittedName>
</protein>
<dbReference type="EMBL" id="MCOG01000004">
    <property type="protein sequence ID" value="ORY85241.1"/>
    <property type="molecule type" value="Genomic_DNA"/>
</dbReference>
<sequence length="212" mass="24812">MKDYKELSRIEFNKQAEKFDTAKNYYKLCQDSYGPANEEVTKEPFKYFLDMGCGTGNTIESLIKNNPDAHYTGIDLAEKMIEVAKKKVQYENVEFIVGDAENLPFEDNKFDVILCKESIHHYPNPDKFFSEAYRVLRPNGRLIIVDMNINVALRLLWNKVLFPYVVNMGDCHMYNEAEIKEYYTNHGFVVLNFKTLPKMRFISSGRKVEKEN</sequence>
<reference evidence="2 3" key="1">
    <citation type="submission" date="2016-08" db="EMBL/GenBank/DDBJ databases">
        <title>A Parts List for Fungal Cellulosomes Revealed by Comparative Genomics.</title>
        <authorList>
            <consortium name="DOE Joint Genome Institute"/>
            <person name="Haitjema C.H."/>
            <person name="Gilmore S.P."/>
            <person name="Henske J.K."/>
            <person name="Solomon K.V."/>
            <person name="De Groot R."/>
            <person name="Kuo A."/>
            <person name="Mondo S.J."/>
            <person name="Salamov A.A."/>
            <person name="Labutti K."/>
            <person name="Zhao Z."/>
            <person name="Chiniquy J."/>
            <person name="Barry K."/>
            <person name="Brewer H.M."/>
            <person name="Purvine S.O."/>
            <person name="Wright A.T."/>
            <person name="Boxma B."/>
            <person name="Van Alen T."/>
            <person name="Hackstein J.H."/>
            <person name="Baker S.E."/>
            <person name="Grigoriev I.V."/>
            <person name="O'Malley M.A."/>
        </authorList>
    </citation>
    <scope>NUCLEOTIDE SEQUENCE [LARGE SCALE GENOMIC DNA]</scope>
    <source>
        <strain evidence="2 3">G1</strain>
    </source>
</reference>
<dbReference type="Gene3D" id="3.40.50.150">
    <property type="entry name" value="Vaccinia Virus protein VP39"/>
    <property type="match status" value="1"/>
</dbReference>
<dbReference type="STRING" id="1754190.A0A1Y2FMM7"/>
<evidence type="ECO:0000313" key="2">
    <source>
        <dbReference type="EMBL" id="ORY85241.1"/>
    </source>
</evidence>
<evidence type="ECO:0000259" key="1">
    <source>
        <dbReference type="Pfam" id="PF13847"/>
    </source>
</evidence>
<feature type="domain" description="Methyltransferase" evidence="1">
    <location>
        <begin position="48"/>
        <end position="153"/>
    </location>
</feature>
<dbReference type="OrthoDB" id="3647at2759"/>
<dbReference type="PANTHER" id="PTHR43591">
    <property type="entry name" value="METHYLTRANSFERASE"/>
    <property type="match status" value="1"/>
</dbReference>
<gene>
    <name evidence="2" type="ORF">LY90DRAFT_638010</name>
</gene>
<dbReference type="GO" id="GO:0008757">
    <property type="term" value="F:S-adenosylmethionine-dependent methyltransferase activity"/>
    <property type="evidence" value="ECO:0007669"/>
    <property type="project" value="InterPro"/>
</dbReference>
<evidence type="ECO:0000313" key="3">
    <source>
        <dbReference type="Proteomes" id="UP000193920"/>
    </source>
</evidence>
<dbReference type="SUPFAM" id="SSF53335">
    <property type="entry name" value="S-adenosyl-L-methionine-dependent methyltransferases"/>
    <property type="match status" value="1"/>
</dbReference>